<accession>A0ABQ9VZQ9</accession>
<sequence length="90" mass="10074">MRQSTILLPGLALQFWRRHSGNQNIADTAGLTGNIQELVRLQRTNTHTHAHAEVSTPKHVRSQELVQLQGTNTHTHVHTGLGCPTFPDFF</sequence>
<gene>
    <name evidence="1" type="ORF">P7K49_009119</name>
</gene>
<proteinExistence type="predicted"/>
<organism evidence="1 2">
    <name type="scientific">Saguinus oedipus</name>
    <name type="common">Cotton-top tamarin</name>
    <name type="synonym">Oedipomidas oedipus</name>
    <dbReference type="NCBI Taxonomy" id="9490"/>
    <lineage>
        <taxon>Eukaryota</taxon>
        <taxon>Metazoa</taxon>
        <taxon>Chordata</taxon>
        <taxon>Craniata</taxon>
        <taxon>Vertebrata</taxon>
        <taxon>Euteleostomi</taxon>
        <taxon>Mammalia</taxon>
        <taxon>Eutheria</taxon>
        <taxon>Euarchontoglires</taxon>
        <taxon>Primates</taxon>
        <taxon>Haplorrhini</taxon>
        <taxon>Platyrrhini</taxon>
        <taxon>Cebidae</taxon>
        <taxon>Callitrichinae</taxon>
        <taxon>Saguinus</taxon>
    </lineage>
</organism>
<comment type="caution">
    <text evidence="1">The sequence shown here is derived from an EMBL/GenBank/DDBJ whole genome shotgun (WGS) entry which is preliminary data.</text>
</comment>
<protein>
    <recommendedName>
        <fullName evidence="3">Secreted protein</fullName>
    </recommendedName>
</protein>
<evidence type="ECO:0000313" key="1">
    <source>
        <dbReference type="EMBL" id="KAK2114853.1"/>
    </source>
</evidence>
<dbReference type="Proteomes" id="UP001266305">
    <property type="component" value="Unassembled WGS sequence"/>
</dbReference>
<dbReference type="EMBL" id="JASSZA010000004">
    <property type="protein sequence ID" value="KAK2114853.1"/>
    <property type="molecule type" value="Genomic_DNA"/>
</dbReference>
<evidence type="ECO:0000313" key="2">
    <source>
        <dbReference type="Proteomes" id="UP001266305"/>
    </source>
</evidence>
<reference evidence="1 2" key="1">
    <citation type="submission" date="2023-05" db="EMBL/GenBank/DDBJ databases">
        <title>B98-5 Cell Line De Novo Hybrid Assembly: An Optical Mapping Approach.</title>
        <authorList>
            <person name="Kananen K."/>
            <person name="Auerbach J.A."/>
            <person name="Kautto E."/>
            <person name="Blachly J.S."/>
        </authorList>
    </citation>
    <scope>NUCLEOTIDE SEQUENCE [LARGE SCALE GENOMIC DNA]</scope>
    <source>
        <strain evidence="1">B95-8</strain>
        <tissue evidence="1">Cell line</tissue>
    </source>
</reference>
<evidence type="ECO:0008006" key="3">
    <source>
        <dbReference type="Google" id="ProtNLM"/>
    </source>
</evidence>
<name>A0ABQ9VZQ9_SAGOE</name>
<keyword evidence="2" id="KW-1185">Reference proteome</keyword>